<gene>
    <name evidence="2" type="ORF">F511_16836</name>
</gene>
<dbReference type="AlphaFoldDB" id="A0A2Z7ARG6"/>
<sequence>MRRHTDRGLFPKTQSDLHPAVHVSLYQWLEYEVTRIMVFFRIMDSTSGPDLSYTQSYTSILRLGLMAGDTPDAPYFHLGTRGPSDTLQDRPTLLRSGSRPRTRAEIGSLPED</sequence>
<dbReference type="Proteomes" id="UP000250235">
    <property type="component" value="Unassembled WGS sequence"/>
</dbReference>
<reference evidence="2 3" key="1">
    <citation type="journal article" date="2015" name="Proc. Natl. Acad. Sci. U.S.A.">
        <title>The resurrection genome of Boea hygrometrica: A blueprint for survival of dehydration.</title>
        <authorList>
            <person name="Xiao L."/>
            <person name="Yang G."/>
            <person name="Zhang L."/>
            <person name="Yang X."/>
            <person name="Zhao S."/>
            <person name="Ji Z."/>
            <person name="Zhou Q."/>
            <person name="Hu M."/>
            <person name="Wang Y."/>
            <person name="Chen M."/>
            <person name="Xu Y."/>
            <person name="Jin H."/>
            <person name="Xiao X."/>
            <person name="Hu G."/>
            <person name="Bao F."/>
            <person name="Hu Y."/>
            <person name="Wan P."/>
            <person name="Li L."/>
            <person name="Deng X."/>
            <person name="Kuang T."/>
            <person name="Xiang C."/>
            <person name="Zhu J.K."/>
            <person name="Oliver M.J."/>
            <person name="He Y."/>
        </authorList>
    </citation>
    <scope>NUCLEOTIDE SEQUENCE [LARGE SCALE GENOMIC DNA]</scope>
    <source>
        <strain evidence="3">cv. XS01</strain>
    </source>
</reference>
<evidence type="ECO:0000256" key="1">
    <source>
        <dbReference type="SAM" id="MobiDB-lite"/>
    </source>
</evidence>
<name>A0A2Z7ARG6_9LAMI</name>
<accession>A0A2Z7ARG6</accession>
<dbReference type="EMBL" id="KV013499">
    <property type="protein sequence ID" value="KZV23480.1"/>
    <property type="molecule type" value="Genomic_DNA"/>
</dbReference>
<protein>
    <submittedName>
        <fullName evidence="2">Ankyrin repeat-containing protein-like</fullName>
    </submittedName>
</protein>
<evidence type="ECO:0000313" key="3">
    <source>
        <dbReference type="Proteomes" id="UP000250235"/>
    </source>
</evidence>
<proteinExistence type="predicted"/>
<feature type="region of interest" description="Disordered" evidence="1">
    <location>
        <begin position="74"/>
        <end position="112"/>
    </location>
</feature>
<organism evidence="2 3">
    <name type="scientific">Dorcoceras hygrometricum</name>
    <dbReference type="NCBI Taxonomy" id="472368"/>
    <lineage>
        <taxon>Eukaryota</taxon>
        <taxon>Viridiplantae</taxon>
        <taxon>Streptophyta</taxon>
        <taxon>Embryophyta</taxon>
        <taxon>Tracheophyta</taxon>
        <taxon>Spermatophyta</taxon>
        <taxon>Magnoliopsida</taxon>
        <taxon>eudicotyledons</taxon>
        <taxon>Gunneridae</taxon>
        <taxon>Pentapetalae</taxon>
        <taxon>asterids</taxon>
        <taxon>lamiids</taxon>
        <taxon>Lamiales</taxon>
        <taxon>Gesneriaceae</taxon>
        <taxon>Didymocarpoideae</taxon>
        <taxon>Trichosporeae</taxon>
        <taxon>Loxocarpinae</taxon>
        <taxon>Dorcoceras</taxon>
    </lineage>
</organism>
<evidence type="ECO:0000313" key="2">
    <source>
        <dbReference type="EMBL" id="KZV23480.1"/>
    </source>
</evidence>
<keyword evidence="3" id="KW-1185">Reference proteome</keyword>